<sequence>MKIFSSLKLGRRNAPPRQRLRKQLNDASHYRSNLSLLALTKQRHGQTDTQGQTKTFRKKKGR</sequence>
<reference evidence="2 3" key="1">
    <citation type="submission" date="2017-12" db="EMBL/GenBank/DDBJ databases">
        <title>Hemimetabolous genomes reveal molecular basis of termite eusociality.</title>
        <authorList>
            <person name="Harrison M.C."/>
            <person name="Jongepier E."/>
            <person name="Robertson H.M."/>
            <person name="Arning N."/>
            <person name="Bitard-Feildel T."/>
            <person name="Chao H."/>
            <person name="Childers C.P."/>
            <person name="Dinh H."/>
            <person name="Doddapaneni H."/>
            <person name="Dugan S."/>
            <person name="Gowin J."/>
            <person name="Greiner C."/>
            <person name="Han Y."/>
            <person name="Hu H."/>
            <person name="Hughes D.S.T."/>
            <person name="Huylmans A.-K."/>
            <person name="Kemena C."/>
            <person name="Kremer L.P.M."/>
            <person name="Lee S.L."/>
            <person name="Lopez-Ezquerra A."/>
            <person name="Mallet L."/>
            <person name="Monroy-Kuhn J.M."/>
            <person name="Moser A."/>
            <person name="Murali S.C."/>
            <person name="Muzny D.M."/>
            <person name="Otani S."/>
            <person name="Piulachs M.-D."/>
            <person name="Poelchau M."/>
            <person name="Qu J."/>
            <person name="Schaub F."/>
            <person name="Wada-Katsumata A."/>
            <person name="Worley K.C."/>
            <person name="Xie Q."/>
            <person name="Ylla G."/>
            <person name="Poulsen M."/>
            <person name="Gibbs R.A."/>
            <person name="Schal C."/>
            <person name="Richards S."/>
            <person name="Belles X."/>
            <person name="Korb J."/>
            <person name="Bornberg-Bauer E."/>
        </authorList>
    </citation>
    <scope>NUCLEOTIDE SEQUENCE [LARGE SCALE GENOMIC DNA]</scope>
    <source>
        <tissue evidence="2">Whole body</tissue>
    </source>
</reference>
<evidence type="ECO:0000256" key="1">
    <source>
        <dbReference type="SAM" id="MobiDB-lite"/>
    </source>
</evidence>
<accession>A0A2J7R6Y6</accession>
<dbReference type="AlphaFoldDB" id="A0A2J7R6Y6"/>
<organism evidence="2 3">
    <name type="scientific">Cryptotermes secundus</name>
    <dbReference type="NCBI Taxonomy" id="105785"/>
    <lineage>
        <taxon>Eukaryota</taxon>
        <taxon>Metazoa</taxon>
        <taxon>Ecdysozoa</taxon>
        <taxon>Arthropoda</taxon>
        <taxon>Hexapoda</taxon>
        <taxon>Insecta</taxon>
        <taxon>Pterygota</taxon>
        <taxon>Neoptera</taxon>
        <taxon>Polyneoptera</taxon>
        <taxon>Dictyoptera</taxon>
        <taxon>Blattodea</taxon>
        <taxon>Blattoidea</taxon>
        <taxon>Termitoidae</taxon>
        <taxon>Kalotermitidae</taxon>
        <taxon>Cryptotermitinae</taxon>
        <taxon>Cryptotermes</taxon>
    </lineage>
</organism>
<gene>
    <name evidence="2" type="ORF">B7P43_G14738</name>
</gene>
<proteinExistence type="predicted"/>
<dbReference type="Proteomes" id="UP000235965">
    <property type="component" value="Unassembled WGS sequence"/>
</dbReference>
<dbReference type="EMBL" id="NEVH01006742">
    <property type="protein sequence ID" value="PNF36590.1"/>
    <property type="molecule type" value="Genomic_DNA"/>
</dbReference>
<feature type="region of interest" description="Disordered" evidence="1">
    <location>
        <begin position="1"/>
        <end position="62"/>
    </location>
</feature>
<comment type="caution">
    <text evidence="2">The sequence shown here is derived from an EMBL/GenBank/DDBJ whole genome shotgun (WGS) entry which is preliminary data.</text>
</comment>
<evidence type="ECO:0000313" key="2">
    <source>
        <dbReference type="EMBL" id="PNF36590.1"/>
    </source>
</evidence>
<keyword evidence="3" id="KW-1185">Reference proteome</keyword>
<protein>
    <submittedName>
        <fullName evidence="2">Uncharacterized protein</fullName>
    </submittedName>
</protein>
<evidence type="ECO:0000313" key="3">
    <source>
        <dbReference type="Proteomes" id="UP000235965"/>
    </source>
</evidence>
<name>A0A2J7R6Y6_9NEOP</name>
<dbReference type="InParanoid" id="A0A2J7R6Y6"/>